<sequence>MYLVKGILYSRDTLSCLLGVLTSFSKSQRGRLRVYIKDMPLHTLIGYVMDAISKKDHVDSPFY</sequence>
<protein>
    <submittedName>
        <fullName evidence="1">Uncharacterized protein</fullName>
    </submittedName>
</protein>
<gene>
    <name evidence="1" type="ORF">T05_1193</name>
</gene>
<dbReference type="EMBL" id="JYDJ01000401">
    <property type="protein sequence ID" value="KRX35899.1"/>
    <property type="molecule type" value="Genomic_DNA"/>
</dbReference>
<evidence type="ECO:0000313" key="2">
    <source>
        <dbReference type="Proteomes" id="UP000055048"/>
    </source>
</evidence>
<dbReference type="AlphaFoldDB" id="A0A0V0TA31"/>
<accession>A0A0V0TA31</accession>
<proteinExistence type="predicted"/>
<comment type="caution">
    <text evidence="1">The sequence shown here is derived from an EMBL/GenBank/DDBJ whole genome shotgun (WGS) entry which is preliminary data.</text>
</comment>
<evidence type="ECO:0000313" key="1">
    <source>
        <dbReference type="EMBL" id="KRX35899.1"/>
    </source>
</evidence>
<keyword evidence="2" id="KW-1185">Reference proteome</keyword>
<reference evidence="1 2" key="1">
    <citation type="submission" date="2015-01" db="EMBL/GenBank/DDBJ databases">
        <title>Evolution of Trichinella species and genotypes.</title>
        <authorList>
            <person name="Korhonen P.K."/>
            <person name="Edoardo P."/>
            <person name="Giuseppe L.R."/>
            <person name="Gasser R.B."/>
        </authorList>
    </citation>
    <scope>NUCLEOTIDE SEQUENCE [LARGE SCALE GENOMIC DNA]</scope>
    <source>
        <strain evidence="1">ISS417</strain>
    </source>
</reference>
<name>A0A0V0TA31_9BILA</name>
<dbReference type="Proteomes" id="UP000055048">
    <property type="component" value="Unassembled WGS sequence"/>
</dbReference>
<organism evidence="1 2">
    <name type="scientific">Trichinella murrelli</name>
    <dbReference type="NCBI Taxonomy" id="144512"/>
    <lineage>
        <taxon>Eukaryota</taxon>
        <taxon>Metazoa</taxon>
        <taxon>Ecdysozoa</taxon>
        <taxon>Nematoda</taxon>
        <taxon>Enoplea</taxon>
        <taxon>Dorylaimia</taxon>
        <taxon>Trichinellida</taxon>
        <taxon>Trichinellidae</taxon>
        <taxon>Trichinella</taxon>
    </lineage>
</organism>